<evidence type="ECO:0000256" key="6">
    <source>
        <dbReference type="ARBA" id="ARBA00022741"/>
    </source>
</evidence>
<keyword evidence="11" id="KW-0472">Membrane</keyword>
<dbReference type="Gene3D" id="3.30.565.10">
    <property type="entry name" value="Histidine kinase-like ATPase, C-terminal domain"/>
    <property type="match status" value="1"/>
</dbReference>
<dbReference type="InterPro" id="IPR003594">
    <property type="entry name" value="HATPase_dom"/>
</dbReference>
<dbReference type="SMART" id="SM00387">
    <property type="entry name" value="HATPase_c"/>
    <property type="match status" value="1"/>
</dbReference>
<organism evidence="13 14">
    <name type="scientific">Longispora fulva</name>
    <dbReference type="NCBI Taxonomy" id="619741"/>
    <lineage>
        <taxon>Bacteria</taxon>
        <taxon>Bacillati</taxon>
        <taxon>Actinomycetota</taxon>
        <taxon>Actinomycetes</taxon>
        <taxon>Micromonosporales</taxon>
        <taxon>Micromonosporaceae</taxon>
        <taxon>Longispora</taxon>
    </lineage>
</organism>
<name>A0A8J7G922_9ACTN</name>
<feature type="domain" description="Histidine kinase" evidence="12">
    <location>
        <begin position="82"/>
        <end position="283"/>
    </location>
</feature>
<keyword evidence="11" id="KW-0812">Transmembrane</keyword>
<dbReference type="InterPro" id="IPR036097">
    <property type="entry name" value="HisK_dim/P_sf"/>
</dbReference>
<protein>
    <recommendedName>
        <fullName evidence="10">Sensor-like histidine kinase SenX3</fullName>
        <ecNumber evidence="3">2.7.13.3</ecNumber>
    </recommendedName>
</protein>
<evidence type="ECO:0000256" key="5">
    <source>
        <dbReference type="ARBA" id="ARBA00022679"/>
    </source>
</evidence>
<dbReference type="InterPro" id="IPR003661">
    <property type="entry name" value="HisK_dim/P_dom"/>
</dbReference>
<dbReference type="InterPro" id="IPR036890">
    <property type="entry name" value="HATPase_C_sf"/>
</dbReference>
<dbReference type="GO" id="GO:0030295">
    <property type="term" value="F:protein kinase activator activity"/>
    <property type="evidence" value="ECO:0007669"/>
    <property type="project" value="TreeGrafter"/>
</dbReference>
<dbReference type="GO" id="GO:0000155">
    <property type="term" value="F:phosphorelay sensor kinase activity"/>
    <property type="evidence" value="ECO:0007669"/>
    <property type="project" value="InterPro"/>
</dbReference>
<evidence type="ECO:0000256" key="10">
    <source>
        <dbReference type="ARBA" id="ARBA00039401"/>
    </source>
</evidence>
<dbReference type="PROSITE" id="PS50109">
    <property type="entry name" value="HIS_KIN"/>
    <property type="match status" value="1"/>
</dbReference>
<dbReference type="GO" id="GO:0007234">
    <property type="term" value="P:osmosensory signaling via phosphorelay pathway"/>
    <property type="evidence" value="ECO:0007669"/>
    <property type="project" value="TreeGrafter"/>
</dbReference>
<keyword evidence="9" id="KW-0902">Two-component regulatory system</keyword>
<dbReference type="CDD" id="cd00075">
    <property type="entry name" value="HATPase"/>
    <property type="match status" value="1"/>
</dbReference>
<feature type="transmembrane region" description="Helical" evidence="11">
    <location>
        <begin position="37"/>
        <end position="57"/>
    </location>
</feature>
<dbReference type="GO" id="GO:0005886">
    <property type="term" value="C:plasma membrane"/>
    <property type="evidence" value="ECO:0007669"/>
    <property type="project" value="UniProtKB-SubCell"/>
</dbReference>
<evidence type="ECO:0000259" key="12">
    <source>
        <dbReference type="PROSITE" id="PS50109"/>
    </source>
</evidence>
<dbReference type="SMART" id="SM00388">
    <property type="entry name" value="HisKA"/>
    <property type="match status" value="1"/>
</dbReference>
<keyword evidence="4" id="KW-0597">Phosphoprotein</keyword>
<dbReference type="InterPro" id="IPR004358">
    <property type="entry name" value="Sig_transdc_His_kin-like_C"/>
</dbReference>
<reference evidence="13" key="1">
    <citation type="submission" date="2020-11" db="EMBL/GenBank/DDBJ databases">
        <title>Sequencing the genomes of 1000 actinobacteria strains.</title>
        <authorList>
            <person name="Klenk H.-P."/>
        </authorList>
    </citation>
    <scope>NUCLEOTIDE SEQUENCE</scope>
    <source>
        <strain evidence="13">DSM 45356</strain>
    </source>
</reference>
<keyword evidence="5 13" id="KW-0808">Transferase</keyword>
<keyword evidence="7 13" id="KW-0418">Kinase</keyword>
<dbReference type="AlphaFoldDB" id="A0A8J7G922"/>
<keyword evidence="14" id="KW-1185">Reference proteome</keyword>
<evidence type="ECO:0000256" key="1">
    <source>
        <dbReference type="ARBA" id="ARBA00000085"/>
    </source>
</evidence>
<keyword evidence="8" id="KW-0067">ATP-binding</keyword>
<dbReference type="GO" id="GO:0005524">
    <property type="term" value="F:ATP binding"/>
    <property type="evidence" value="ECO:0007669"/>
    <property type="project" value="UniProtKB-KW"/>
</dbReference>
<sequence>MRRWWLVLVLVGAGVLGTALAAWQAGDVVLVFRVEPAVAVAAVTGAALLVTATVRTVRILLDRARAGATAVAAREHRVFLRRLDHELKNPLTAILIALANLASTEPAAVAVSSQVSRLSRIVVDLRKLAEISDGPMERVPVDLAEILRAAAATCVDRQVSVTVPEVPWPLPTVPGDQDLLDLAVHNLVDNAVKYSRPGSRIALRVFEQDHHVVVEIADTGRGINAEEIDSVWAELARGRDTAGIPGSGLGLALVRVVTHRHGGTCDLRSRPGEGTVVRVRLPV</sequence>
<dbReference type="Gene3D" id="1.10.287.130">
    <property type="match status" value="1"/>
</dbReference>
<evidence type="ECO:0000256" key="3">
    <source>
        <dbReference type="ARBA" id="ARBA00012438"/>
    </source>
</evidence>
<gene>
    <name evidence="13" type="ORF">IW245_002157</name>
</gene>
<evidence type="ECO:0000313" key="14">
    <source>
        <dbReference type="Proteomes" id="UP000622552"/>
    </source>
</evidence>
<dbReference type="Pfam" id="PF02518">
    <property type="entry name" value="HATPase_c"/>
    <property type="match status" value="1"/>
</dbReference>
<dbReference type="Pfam" id="PF00512">
    <property type="entry name" value="HisKA"/>
    <property type="match status" value="1"/>
</dbReference>
<dbReference type="GO" id="GO:0000156">
    <property type="term" value="F:phosphorelay response regulator activity"/>
    <property type="evidence" value="ECO:0007669"/>
    <property type="project" value="TreeGrafter"/>
</dbReference>
<dbReference type="SUPFAM" id="SSF47384">
    <property type="entry name" value="Homodimeric domain of signal transducing histidine kinase"/>
    <property type="match status" value="1"/>
</dbReference>
<evidence type="ECO:0000256" key="2">
    <source>
        <dbReference type="ARBA" id="ARBA00004236"/>
    </source>
</evidence>
<keyword evidence="6" id="KW-0547">Nucleotide-binding</keyword>
<evidence type="ECO:0000313" key="13">
    <source>
        <dbReference type="EMBL" id="MBG6135963.1"/>
    </source>
</evidence>
<dbReference type="PANTHER" id="PTHR42878">
    <property type="entry name" value="TWO-COMPONENT HISTIDINE KINASE"/>
    <property type="match status" value="1"/>
</dbReference>
<comment type="caution">
    <text evidence="13">The sequence shown here is derived from an EMBL/GenBank/DDBJ whole genome shotgun (WGS) entry which is preliminary data.</text>
</comment>
<comment type="catalytic activity">
    <reaction evidence="1">
        <text>ATP + protein L-histidine = ADP + protein N-phospho-L-histidine.</text>
        <dbReference type="EC" id="2.7.13.3"/>
    </reaction>
</comment>
<dbReference type="InterPro" id="IPR050351">
    <property type="entry name" value="BphY/WalK/GraS-like"/>
</dbReference>
<dbReference type="RefSeq" id="WP_197003011.1">
    <property type="nucleotide sequence ID" value="NZ_BONS01000001.1"/>
</dbReference>
<dbReference type="EMBL" id="JADOUF010000001">
    <property type="protein sequence ID" value="MBG6135963.1"/>
    <property type="molecule type" value="Genomic_DNA"/>
</dbReference>
<dbReference type="InterPro" id="IPR005467">
    <property type="entry name" value="His_kinase_dom"/>
</dbReference>
<evidence type="ECO:0000256" key="7">
    <source>
        <dbReference type="ARBA" id="ARBA00022777"/>
    </source>
</evidence>
<evidence type="ECO:0000256" key="8">
    <source>
        <dbReference type="ARBA" id="ARBA00022840"/>
    </source>
</evidence>
<evidence type="ECO:0000256" key="11">
    <source>
        <dbReference type="SAM" id="Phobius"/>
    </source>
</evidence>
<evidence type="ECO:0000256" key="4">
    <source>
        <dbReference type="ARBA" id="ARBA00022553"/>
    </source>
</evidence>
<keyword evidence="11" id="KW-1133">Transmembrane helix</keyword>
<accession>A0A8J7G922</accession>
<comment type="subcellular location">
    <subcellularLocation>
        <location evidence="2">Cell membrane</location>
    </subcellularLocation>
</comment>
<dbReference type="PANTHER" id="PTHR42878:SF7">
    <property type="entry name" value="SENSOR HISTIDINE KINASE GLRK"/>
    <property type="match status" value="1"/>
</dbReference>
<dbReference type="Proteomes" id="UP000622552">
    <property type="component" value="Unassembled WGS sequence"/>
</dbReference>
<dbReference type="EC" id="2.7.13.3" evidence="3"/>
<evidence type="ECO:0000256" key="9">
    <source>
        <dbReference type="ARBA" id="ARBA00023012"/>
    </source>
</evidence>
<dbReference type="SUPFAM" id="SSF55874">
    <property type="entry name" value="ATPase domain of HSP90 chaperone/DNA topoisomerase II/histidine kinase"/>
    <property type="match status" value="1"/>
</dbReference>
<proteinExistence type="predicted"/>
<dbReference type="CDD" id="cd00082">
    <property type="entry name" value="HisKA"/>
    <property type="match status" value="1"/>
</dbReference>
<dbReference type="PRINTS" id="PR00344">
    <property type="entry name" value="BCTRLSENSOR"/>
</dbReference>